<comment type="caution">
    <text evidence="1">The sequence shown here is derived from an EMBL/GenBank/DDBJ whole genome shotgun (WGS) entry which is preliminary data.</text>
</comment>
<evidence type="ECO:0000313" key="2">
    <source>
        <dbReference type="Proteomes" id="UP001146120"/>
    </source>
</evidence>
<reference evidence="1" key="2">
    <citation type="journal article" date="2023" name="Microbiol Resour">
        <title>Decontamination and Annotation of the Draft Genome Sequence of the Oomycete Lagenidium giganteum ARSEF 373.</title>
        <authorList>
            <person name="Morgan W.R."/>
            <person name="Tartar A."/>
        </authorList>
    </citation>
    <scope>NUCLEOTIDE SEQUENCE</scope>
    <source>
        <strain evidence="1">ARSEF 373</strain>
    </source>
</reference>
<dbReference type="AlphaFoldDB" id="A0AAV2YHU3"/>
<organism evidence="1 2">
    <name type="scientific">Lagenidium giganteum</name>
    <dbReference type="NCBI Taxonomy" id="4803"/>
    <lineage>
        <taxon>Eukaryota</taxon>
        <taxon>Sar</taxon>
        <taxon>Stramenopiles</taxon>
        <taxon>Oomycota</taxon>
        <taxon>Peronosporomycetes</taxon>
        <taxon>Pythiales</taxon>
        <taxon>Pythiaceae</taxon>
    </lineage>
</organism>
<evidence type="ECO:0000313" key="1">
    <source>
        <dbReference type="EMBL" id="DAZ93141.1"/>
    </source>
</evidence>
<accession>A0AAV2YHU3</accession>
<dbReference type="EMBL" id="DAKRPA010000341">
    <property type="protein sequence ID" value="DAZ93141.1"/>
    <property type="molecule type" value="Genomic_DNA"/>
</dbReference>
<proteinExistence type="predicted"/>
<dbReference type="Proteomes" id="UP001146120">
    <property type="component" value="Unassembled WGS sequence"/>
</dbReference>
<gene>
    <name evidence="1" type="ORF">N0F65_009135</name>
</gene>
<protein>
    <recommendedName>
        <fullName evidence="3">VWFD domain-containing protein</fullName>
    </recommendedName>
</protein>
<evidence type="ECO:0008006" key="3">
    <source>
        <dbReference type="Google" id="ProtNLM"/>
    </source>
</evidence>
<reference evidence="1" key="1">
    <citation type="submission" date="2022-11" db="EMBL/GenBank/DDBJ databases">
        <authorList>
            <person name="Morgan W.R."/>
            <person name="Tartar A."/>
        </authorList>
    </citation>
    <scope>NUCLEOTIDE SEQUENCE</scope>
    <source>
        <strain evidence="1">ARSEF 373</strain>
    </source>
</reference>
<name>A0AAV2YHU3_9STRA</name>
<keyword evidence="2" id="KW-1185">Reference proteome</keyword>
<sequence length="347" mass="38648">MHQNPEFSRERRRYRGVAIAYVDSVVRLFIDQNKIVVAKGSDAVNWLQVFKLGGQTDAYRVFSLVDPDNYVDVSLGTWVENYAYLNINIVVDAYFRDPSVTGLMGNWNDDPSDDIRNNTELALRHGFPLDDSLLTCTECSKYLGPAGDDEPDFLKETQDNPLTKQGMTAVPVKSIPTLTFTPKLQSVPYNPPPPPAPKPAAATLVAQRNLEENLDPLLFAGAAMEFCDKVINDVPYCAHYVPNRAFFVYDVCIKDAVTLTDFKVVENTKIAYLRECRRALDSLLGDPTISDEDRAIYELHRTELGFGDTGWCPSDCPNKGDCLAAGCKCHDGFTGYICDLDYPVTGD</sequence>